<feature type="compositionally biased region" description="Low complexity" evidence="1">
    <location>
        <begin position="1"/>
        <end position="19"/>
    </location>
</feature>
<feature type="compositionally biased region" description="Low complexity" evidence="1">
    <location>
        <begin position="50"/>
        <end position="61"/>
    </location>
</feature>
<evidence type="ECO:0000256" key="1">
    <source>
        <dbReference type="SAM" id="MobiDB-lite"/>
    </source>
</evidence>
<feature type="compositionally biased region" description="Basic and acidic residues" evidence="1">
    <location>
        <begin position="24"/>
        <end position="43"/>
    </location>
</feature>
<evidence type="ECO:0000313" key="3">
    <source>
        <dbReference type="Proteomes" id="UP000552097"/>
    </source>
</evidence>
<name>A0A7W9HJJ0_9PSEU</name>
<feature type="region of interest" description="Disordered" evidence="1">
    <location>
        <begin position="1"/>
        <end position="61"/>
    </location>
</feature>
<organism evidence="2 3">
    <name type="scientific">Saccharothrix ecbatanensis</name>
    <dbReference type="NCBI Taxonomy" id="1105145"/>
    <lineage>
        <taxon>Bacteria</taxon>
        <taxon>Bacillati</taxon>
        <taxon>Actinomycetota</taxon>
        <taxon>Actinomycetes</taxon>
        <taxon>Pseudonocardiales</taxon>
        <taxon>Pseudonocardiaceae</taxon>
        <taxon>Saccharothrix</taxon>
    </lineage>
</organism>
<gene>
    <name evidence="2" type="ORF">F4560_003232</name>
</gene>
<evidence type="ECO:0000313" key="2">
    <source>
        <dbReference type="EMBL" id="MBB5803464.1"/>
    </source>
</evidence>
<sequence>MAARGRAAGPPRGRSAAGPWSRRRTGDPHERGRLRPNQRRTDPTRPVPVPISRVPPEVAAW</sequence>
<protein>
    <submittedName>
        <fullName evidence="2">Uncharacterized protein</fullName>
    </submittedName>
</protein>
<proteinExistence type="predicted"/>
<dbReference type="AlphaFoldDB" id="A0A7W9HJJ0"/>
<reference evidence="2 3" key="1">
    <citation type="submission" date="2020-08" db="EMBL/GenBank/DDBJ databases">
        <title>Sequencing the genomes of 1000 actinobacteria strains.</title>
        <authorList>
            <person name="Klenk H.-P."/>
        </authorList>
    </citation>
    <scope>NUCLEOTIDE SEQUENCE [LARGE SCALE GENOMIC DNA]</scope>
    <source>
        <strain evidence="2 3">DSM 45486</strain>
    </source>
</reference>
<comment type="caution">
    <text evidence="2">The sequence shown here is derived from an EMBL/GenBank/DDBJ whole genome shotgun (WGS) entry which is preliminary data.</text>
</comment>
<dbReference type="Proteomes" id="UP000552097">
    <property type="component" value="Unassembled WGS sequence"/>
</dbReference>
<accession>A0A7W9HJJ0</accession>
<keyword evidence="3" id="KW-1185">Reference proteome</keyword>
<dbReference type="EMBL" id="JACHMO010000001">
    <property type="protein sequence ID" value="MBB5803464.1"/>
    <property type="molecule type" value="Genomic_DNA"/>
</dbReference>